<gene>
    <name evidence="9" type="ORF">N1F79_16480</name>
</gene>
<evidence type="ECO:0000256" key="1">
    <source>
        <dbReference type="ARBA" id="ARBA00002219"/>
    </source>
</evidence>
<feature type="domain" description="F5/8 type C" evidence="8">
    <location>
        <begin position="149"/>
        <end position="306"/>
    </location>
</feature>
<comment type="function">
    <text evidence="1">Acts as a defensive agent. Recognizes blood group fucosylated oligosaccharides including A, B, H and Lewis B-type antigens. Does not recognize Lewis A antigen and has low affinity for monovalent haptens.</text>
</comment>
<comment type="subunit">
    <text evidence="3">Homotrimer.</text>
</comment>
<dbReference type="PROSITE" id="PS50022">
    <property type="entry name" value="FA58C_3"/>
    <property type="match status" value="1"/>
</dbReference>
<dbReference type="Pfam" id="PF22633">
    <property type="entry name" value="F5_F8_type_C_2"/>
    <property type="match status" value="1"/>
</dbReference>
<dbReference type="Gene3D" id="2.60.120.260">
    <property type="entry name" value="Galactose-binding domain-like"/>
    <property type="match status" value="1"/>
</dbReference>
<dbReference type="SUPFAM" id="SSF49785">
    <property type="entry name" value="Galactose-binding domain-like"/>
    <property type="match status" value="1"/>
</dbReference>
<proteinExistence type="inferred from homology"/>
<evidence type="ECO:0000256" key="4">
    <source>
        <dbReference type="ARBA" id="ARBA00022723"/>
    </source>
</evidence>
<dbReference type="PANTHER" id="PTHR45713:SF6">
    <property type="entry name" value="F5_8 TYPE C DOMAIN-CONTAINING PROTEIN"/>
    <property type="match status" value="1"/>
</dbReference>
<dbReference type="Proteomes" id="UP001337305">
    <property type="component" value="Unassembled WGS sequence"/>
</dbReference>
<dbReference type="InterPro" id="IPR006585">
    <property type="entry name" value="FTP1"/>
</dbReference>
<accession>A0ABU7XXW8</accession>
<evidence type="ECO:0000256" key="3">
    <source>
        <dbReference type="ARBA" id="ARBA00011233"/>
    </source>
</evidence>
<comment type="similarity">
    <text evidence="2">Belongs to the fucolectin family.</text>
</comment>
<dbReference type="InterPro" id="IPR051941">
    <property type="entry name" value="BG_Antigen-Binding_Lectin"/>
</dbReference>
<evidence type="ECO:0000313" key="10">
    <source>
        <dbReference type="Proteomes" id="UP001337305"/>
    </source>
</evidence>
<keyword evidence="4" id="KW-0479">Metal-binding</keyword>
<name>A0ABU7XXW8_9FLAO</name>
<dbReference type="PANTHER" id="PTHR45713">
    <property type="entry name" value="FTP DOMAIN-CONTAINING PROTEIN"/>
    <property type="match status" value="1"/>
</dbReference>
<evidence type="ECO:0000259" key="8">
    <source>
        <dbReference type="PROSITE" id="PS50022"/>
    </source>
</evidence>
<dbReference type="EMBL" id="JAODOP010000004">
    <property type="protein sequence ID" value="MEF3834732.1"/>
    <property type="molecule type" value="Genomic_DNA"/>
</dbReference>
<keyword evidence="7" id="KW-1015">Disulfide bond</keyword>
<evidence type="ECO:0000313" key="9">
    <source>
        <dbReference type="EMBL" id="MEF3834732.1"/>
    </source>
</evidence>
<evidence type="ECO:0000256" key="2">
    <source>
        <dbReference type="ARBA" id="ARBA00010147"/>
    </source>
</evidence>
<evidence type="ECO:0000256" key="7">
    <source>
        <dbReference type="ARBA" id="ARBA00023157"/>
    </source>
</evidence>
<evidence type="ECO:0000256" key="6">
    <source>
        <dbReference type="ARBA" id="ARBA00022837"/>
    </source>
</evidence>
<sequence length="306" mass="33405">MKNNILYLIILCLVCTNCDIPLDYQYRVDNRLEGKDELTLTHSNPATGLAYTEAELAALNYDPTLEDFFIDNVDLTLTIQAQPLTVEVINTSTSNVIATLDVTENNGSYIANFSSTVAEMGVGIGDNVKIAFKVTYDNKGEEGFDYNAVLSYDFIIRDKSPNLALNKPATASAEAWGTVAASAVDGVQNGGYPNIIHTNEADGEDSWFEVDLGAVVNVRQVNIWNRADCCADRLTNYHIFISETPFTASTVQGIQAQAGVTDVHEEGTAGFPSKHEGINVNGRYVRLQLDSTSGSRSINMAEFEVY</sequence>
<protein>
    <submittedName>
        <fullName evidence="9">Discoidin domain-containing protein</fullName>
    </submittedName>
</protein>
<keyword evidence="6" id="KW-0106">Calcium</keyword>
<dbReference type="InterPro" id="IPR008979">
    <property type="entry name" value="Galactose-bd-like_sf"/>
</dbReference>
<reference evidence="9 10" key="1">
    <citation type="submission" date="2022-09" db="EMBL/GenBank/DDBJ databases">
        <title>Genome sequencing of Flavivirga sp. MEBiC05379.</title>
        <authorList>
            <person name="Oh H.-M."/>
            <person name="Kwon K.K."/>
            <person name="Park M.J."/>
            <person name="Yang S.-H."/>
        </authorList>
    </citation>
    <scope>NUCLEOTIDE SEQUENCE [LARGE SCALE GENOMIC DNA]</scope>
    <source>
        <strain evidence="9 10">MEBiC05379</strain>
    </source>
</reference>
<dbReference type="RefSeq" id="WP_303307047.1">
    <property type="nucleotide sequence ID" value="NZ_JAODOP010000004.1"/>
</dbReference>
<keyword evidence="5" id="KW-0430">Lectin</keyword>
<organism evidence="9 10">
    <name type="scientific">Flavivirga spongiicola</name>
    <dbReference type="NCBI Taxonomy" id="421621"/>
    <lineage>
        <taxon>Bacteria</taxon>
        <taxon>Pseudomonadati</taxon>
        <taxon>Bacteroidota</taxon>
        <taxon>Flavobacteriia</taxon>
        <taxon>Flavobacteriales</taxon>
        <taxon>Flavobacteriaceae</taxon>
        <taxon>Flavivirga</taxon>
    </lineage>
</organism>
<keyword evidence="10" id="KW-1185">Reference proteome</keyword>
<dbReference type="InterPro" id="IPR000421">
    <property type="entry name" value="FA58C"/>
</dbReference>
<evidence type="ECO:0000256" key="5">
    <source>
        <dbReference type="ARBA" id="ARBA00022734"/>
    </source>
</evidence>
<comment type="caution">
    <text evidence="9">The sequence shown here is derived from an EMBL/GenBank/DDBJ whole genome shotgun (WGS) entry which is preliminary data.</text>
</comment>
<dbReference type="SMART" id="SM00607">
    <property type="entry name" value="FTP"/>
    <property type="match status" value="1"/>
</dbReference>